<name>A0A866VSU9_9BETA</name>
<protein>
    <submittedName>
        <fullName evidence="2">Protein E7B</fullName>
    </submittedName>
</protein>
<reference evidence="2" key="7">
    <citation type="submission" date="2019-08" db="EMBL/GenBank/DDBJ databases">
        <title>Complete Genome Assembly and Annotation of EEHV3A the First Example of a GC-Branch African Elephant Endotheliotrophic Herpesvirus Associated with Lethal Hemorrhagic Disease.</title>
        <authorList>
            <person name="Tan J."/>
            <person name="Ling P.D."/>
            <person name="Worley K."/>
            <person name="Proudfoot J."/>
            <person name="Bowman M."/>
            <person name="Qin X."/>
            <person name="Latimer E.M."/>
            <person name="Holder K."/>
            <person name="Fayette M."/>
            <person name="Nodolf S."/>
            <person name="Heaggans S.Y."/>
            <person name="Zong J.-C."/>
            <person name="Pearson V.R."/>
            <person name="Hayward G.S."/>
        </authorList>
    </citation>
    <scope>NUCLEOTIDE SEQUENCE</scope>
    <source>
        <strain evidence="2">Nyah NAP97</strain>
    </source>
</reference>
<evidence type="ECO:0000313" key="2">
    <source>
        <dbReference type="EMBL" id="QOE74370.1"/>
    </source>
</evidence>
<keyword evidence="1" id="KW-0812">Transmembrane</keyword>
<feature type="transmembrane region" description="Helical" evidence="1">
    <location>
        <begin position="231"/>
        <end position="248"/>
    </location>
</feature>
<reference evidence="2" key="4">
    <citation type="journal article" date="2016" name="ILAR J">
        <title>Review of Elephant Endotheliotropic Herpesviruses and Acute Hemorrhagic Disease.</title>
        <authorList>
            <person name="Long S.Y."/>
            <person name="Latimer E.M."/>
            <person name="Hayward G.S."/>
        </authorList>
    </citation>
    <scope>NUCLEOTIDE SEQUENCE</scope>
    <source>
        <strain evidence="2">Nyah NAP97</strain>
    </source>
</reference>
<keyword evidence="3" id="KW-1185">Reference proteome</keyword>
<reference evidence="2" key="3">
    <citation type="journal article" date="2014" name="J. Virol.">
        <title>Comparative genome analysis of four elephant endotheliotropic herpesviruses, EEHV3, EEHV4, EEHV5, and EEHV6, from cases of hemorrhagic disease or viremia.</title>
        <authorList>
            <person name="Zong JC"/>
            <person name="Latimer EM"/>
            <person name="Long SY"/>
            <person name="Richman LK"/>
            <person name="Heaggans SY"/>
            <person name="Hayward GS."/>
        </authorList>
    </citation>
    <scope>NUCLEOTIDE SEQUENCE</scope>
    <source>
        <strain evidence="2">Nyah NAP97</strain>
    </source>
</reference>
<dbReference type="Proteomes" id="UP001162024">
    <property type="component" value="Segment"/>
</dbReference>
<evidence type="ECO:0000313" key="3">
    <source>
        <dbReference type="Proteomes" id="UP001162024"/>
    </source>
</evidence>
<reference evidence="2" key="6">
    <citation type="journal article" date="2016" name="MSphere">
        <title>Comparison of the Gene Coding Contents and Other Unusual Features of the GC-Rich and AT-Rich Branch Probosciviruses.</title>
        <authorList>
            <person name="Ling P.D."/>
            <person name="Long S.Y."/>
            <person name="Zong J.C."/>
            <person name="Heaggans S.Y."/>
            <person name="Qin X."/>
            <person name="Hayward G.S."/>
        </authorList>
    </citation>
    <scope>NUCLEOTIDE SEQUENCE</scope>
    <source>
        <strain evidence="2">Nyah NAP97</strain>
    </source>
</reference>
<feature type="transmembrane region" description="Helical" evidence="1">
    <location>
        <begin position="56"/>
        <end position="74"/>
    </location>
</feature>
<keyword evidence="1" id="KW-0472">Membrane</keyword>
<gene>
    <name evidence="2" type="primary">E7B</name>
</gene>
<proteinExistence type="predicted"/>
<feature type="transmembrane region" description="Helical" evidence="1">
    <location>
        <begin position="174"/>
        <end position="191"/>
    </location>
</feature>
<feature type="transmembrane region" description="Helical" evidence="1">
    <location>
        <begin position="26"/>
        <end position="49"/>
    </location>
</feature>
<reference evidence="2" key="2">
    <citation type="journal article" date="2013" name="Genome Announc.">
        <title>Complete Genome Sequence of Elephant Endotheliotropic Herpesvirus 1A.</title>
        <authorList>
            <person name="Ling P.D."/>
            <person name="Reid J.G."/>
            <person name="Qin X."/>
            <person name="Muzny D.M."/>
            <person name="Gibbs R."/>
            <person name="Petrosino J."/>
            <person name="Peng R."/>
            <person name="Zong J.C."/>
            <person name="Heaggans S.Y."/>
            <person name="Hayward G.S."/>
        </authorList>
    </citation>
    <scope>NUCLEOTIDE SEQUENCE</scope>
    <source>
        <strain evidence="2">Nyah NAP97</strain>
    </source>
</reference>
<reference evidence="2" key="1">
    <citation type="journal article" date="2009" name="Vet. Pathol.">
        <title>Clinico-pathologic features of fatal disease attributed to new variants of endotheliotropic herpesviruses in two Asian elephants (Elephas maximus).</title>
        <authorList>
            <person name="Garner M.M."/>
            <person name="Helmick K."/>
            <person name="Ochsenreiter J."/>
            <person name="Richman L.K."/>
            <person name="Latimer E."/>
            <person name="Wise A.G."/>
            <person name="Maes R.K."/>
            <person name="Kiupel M."/>
            <person name="Nordhausen R.W."/>
            <person name="Zong J.C."/>
            <person name="Hayward G.S."/>
        </authorList>
    </citation>
    <scope>NUCLEOTIDE SEQUENCE</scope>
    <source>
        <strain evidence="2">Nyah NAP97</strain>
    </source>
</reference>
<dbReference type="RefSeq" id="YP_010802703.1">
    <property type="nucleotide sequence ID" value="NC_077039.1"/>
</dbReference>
<evidence type="ECO:0000256" key="1">
    <source>
        <dbReference type="SAM" id="Phobius"/>
    </source>
</evidence>
<dbReference type="GeneID" id="80541487"/>
<reference evidence="2" key="5">
    <citation type="journal article" date="2016" name="MSphere">
        <title>Complete Genome Sequence of Elephant Endotheliotropic Herpesvirus 4, the First Example of a GC-Rich Branch Proboscivirus.</title>
        <authorList>
            <person name="Ling P.D."/>
            <person name="Long S.Y."/>
            <person name="Fuery A."/>
            <person name="Peng R.S."/>
            <person name="Heaggans S.Y."/>
            <person name="Qin X."/>
            <person name="Worley K.C."/>
            <person name="Dugan S."/>
            <person name="Hayward G.S."/>
        </authorList>
    </citation>
    <scope>NUCLEOTIDE SEQUENCE</scope>
    <source>
        <strain evidence="2">Nyah NAP97</strain>
    </source>
</reference>
<feature type="transmembrane region" description="Helical" evidence="1">
    <location>
        <begin position="94"/>
        <end position="112"/>
    </location>
</feature>
<organism evidence="2 3">
    <name type="scientific">Elephant endotheliotropic herpesvirus 3A</name>
    <dbReference type="NCBI Taxonomy" id="1329409"/>
    <lineage>
        <taxon>Viruses</taxon>
        <taxon>Duplodnaviria</taxon>
        <taxon>Heunggongvirae</taxon>
        <taxon>Peploviricota</taxon>
        <taxon>Herviviricetes</taxon>
        <taxon>Herpesvirales</taxon>
        <taxon>Orthoherpesviridae</taxon>
        <taxon>Betaherpesvirinae</taxon>
        <taxon>Proboscivirus</taxon>
        <taxon>Elephant endotheliotropic herpesvirus 3</taxon>
    </lineage>
</organism>
<feature type="transmembrane region" description="Helical" evidence="1">
    <location>
        <begin position="119"/>
        <end position="138"/>
    </location>
</feature>
<keyword evidence="1" id="KW-1133">Transmembrane helix</keyword>
<dbReference type="KEGG" id="vg:80541487"/>
<feature type="transmembrane region" description="Helical" evidence="1">
    <location>
        <begin position="198"/>
        <end position="219"/>
    </location>
</feature>
<accession>A0A866VSU9</accession>
<dbReference type="EMBL" id="MN373268">
    <property type="protein sequence ID" value="QOE74370.1"/>
    <property type="molecule type" value="Genomic_DNA"/>
</dbReference>
<sequence length="281" mass="34289">MKRRNLTNHYLKLIRLQSYQHSLVDIFLLCIIIYFLLITILSCFIYNINKKKQNRIHIGVFITIMLLYNTYRLLLQQNRDVCKTLYIEPLNYYYFNMIIYIILYIHMVICFIKHNFKTIIYKFLIYTFFFKHCTYFTYFDVCDRLKRLHDPYSNTPGDLVHKTNFVSVFHNTDFVDTYILFILLISVFVVIGELLDNVIIFIPNPIAVLFMSSFVLIYFINENIFVWNSMFYSRMDLYLLGIYIYTFTKSLLEISQYKINIWDCLLKIYFYLRHMIPPFRI</sequence>